<dbReference type="Proteomes" id="UP001209854">
    <property type="component" value="Unassembled WGS sequence"/>
</dbReference>
<name>A0ABT3MNY8_9GAMM</name>
<evidence type="ECO:0000313" key="1">
    <source>
        <dbReference type="EMBL" id="MCW7551092.1"/>
    </source>
</evidence>
<evidence type="ECO:0000313" key="2">
    <source>
        <dbReference type="Proteomes" id="UP001209854"/>
    </source>
</evidence>
<gene>
    <name evidence="1" type="ORF">NX722_00125</name>
</gene>
<organism evidence="1 2">
    <name type="scientific">Endozoicomonas gorgoniicola</name>
    <dbReference type="NCBI Taxonomy" id="1234144"/>
    <lineage>
        <taxon>Bacteria</taxon>
        <taxon>Pseudomonadati</taxon>
        <taxon>Pseudomonadota</taxon>
        <taxon>Gammaproteobacteria</taxon>
        <taxon>Oceanospirillales</taxon>
        <taxon>Endozoicomonadaceae</taxon>
        <taxon>Endozoicomonas</taxon>
    </lineage>
</organism>
<keyword evidence="2" id="KW-1185">Reference proteome</keyword>
<protein>
    <submittedName>
        <fullName evidence="1">Uncharacterized protein</fullName>
    </submittedName>
</protein>
<sequence>MSHVIRIPAKIYNRLEQHAQGFDTPANVIEKLLNHYEGLTNKALESSEKRKKDTTKYIFRDSAYGKSRLVHAVIREHVLANPDISYEELKHLFPKSIQGSTGVFNDSEYVEEKYKGKTNKRHFIKDNDLIQLTDCKITVSTEWGAGNINGFLQSASSLGYEIIPSSDG</sequence>
<reference evidence="1 2" key="1">
    <citation type="submission" date="2022-10" db="EMBL/GenBank/DDBJ databases">
        <title>High-quality genome sequences of two octocoral-associated bacteria, Endozoicomonas euniceicola EF212 and Endozoicomonas gorgoniicola PS125.</title>
        <authorList>
            <person name="Chiou Y.-J."/>
            <person name="Chen Y.-H."/>
        </authorList>
    </citation>
    <scope>NUCLEOTIDE SEQUENCE [LARGE SCALE GENOMIC DNA]</scope>
    <source>
        <strain evidence="1 2">PS125</strain>
    </source>
</reference>
<comment type="caution">
    <text evidence="1">The sequence shown here is derived from an EMBL/GenBank/DDBJ whole genome shotgun (WGS) entry which is preliminary data.</text>
</comment>
<accession>A0ABT3MNY8</accession>
<dbReference type="EMBL" id="JAPFCC010000001">
    <property type="protein sequence ID" value="MCW7551092.1"/>
    <property type="molecule type" value="Genomic_DNA"/>
</dbReference>
<dbReference type="RefSeq" id="WP_262566169.1">
    <property type="nucleotide sequence ID" value="NZ_JAPFCC010000001.1"/>
</dbReference>
<proteinExistence type="predicted"/>